<evidence type="ECO:0000259" key="7">
    <source>
        <dbReference type="PROSITE" id="PS51918"/>
    </source>
</evidence>
<dbReference type="EMBL" id="WMBC01000001">
    <property type="protein sequence ID" value="MTD60137.1"/>
    <property type="molecule type" value="Genomic_DNA"/>
</dbReference>
<dbReference type="AlphaFoldDB" id="A0A844GIL8"/>
<comment type="caution">
    <text evidence="8">The sequence shown here is derived from an EMBL/GenBank/DDBJ whole genome shotgun (WGS) entry which is preliminary data.</text>
</comment>
<dbReference type="SFLD" id="SFLDG01086">
    <property type="entry name" value="elongater_protein-like"/>
    <property type="match status" value="1"/>
</dbReference>
<protein>
    <submittedName>
        <fullName evidence="8">TIGR01212 family radical SAM protein</fullName>
    </submittedName>
</protein>
<keyword evidence="4" id="KW-0479">Metal-binding</keyword>
<dbReference type="RefSeq" id="WP_118509479.1">
    <property type="nucleotide sequence ID" value="NZ_WMBC01000001.1"/>
</dbReference>
<dbReference type="CDD" id="cd01335">
    <property type="entry name" value="Radical_SAM"/>
    <property type="match status" value="1"/>
</dbReference>
<keyword evidence="6" id="KW-0411">Iron-sulfur</keyword>
<dbReference type="SUPFAM" id="SSF102114">
    <property type="entry name" value="Radical SAM enzymes"/>
    <property type="match status" value="1"/>
</dbReference>
<dbReference type="InterPro" id="IPR005911">
    <property type="entry name" value="YhcC-like"/>
</dbReference>
<organism evidence="8 9">
    <name type="scientific">Blautia luti DSM 14534 = JCM 17040</name>
    <dbReference type="NCBI Taxonomy" id="649762"/>
    <lineage>
        <taxon>Bacteria</taxon>
        <taxon>Bacillati</taxon>
        <taxon>Bacillota</taxon>
        <taxon>Clostridia</taxon>
        <taxon>Lachnospirales</taxon>
        <taxon>Lachnospiraceae</taxon>
        <taxon>Blautia</taxon>
    </lineage>
</organism>
<dbReference type="Pfam" id="PF04055">
    <property type="entry name" value="Radical_SAM"/>
    <property type="match status" value="1"/>
</dbReference>
<dbReference type="InterPro" id="IPR058240">
    <property type="entry name" value="rSAM_sf"/>
</dbReference>
<dbReference type="GO" id="GO:0046872">
    <property type="term" value="F:metal ion binding"/>
    <property type="evidence" value="ECO:0007669"/>
    <property type="project" value="UniProtKB-KW"/>
</dbReference>
<reference evidence="8 9" key="1">
    <citation type="submission" date="2019-11" db="EMBL/GenBank/DDBJ databases">
        <title>Draft genome sequence of Blautia luti DSM 14534T, isolated from human stool.</title>
        <authorList>
            <person name="Ortiz R."/>
            <person name="Melis-Arcos F."/>
            <person name="Covarrubias P."/>
            <person name="Cardenas J.P."/>
            <person name="Perez-Donoso J."/>
            <person name="Almonacid D."/>
        </authorList>
    </citation>
    <scope>NUCLEOTIDE SEQUENCE [LARGE SCALE GENOMIC DNA]</scope>
    <source>
        <strain evidence="8 9">DSM 14534</strain>
    </source>
</reference>
<evidence type="ECO:0000256" key="2">
    <source>
        <dbReference type="ARBA" id="ARBA00022485"/>
    </source>
</evidence>
<dbReference type="InterPro" id="IPR032432">
    <property type="entry name" value="Radical_SAM_C"/>
</dbReference>
<dbReference type="InterPro" id="IPR007197">
    <property type="entry name" value="rSAM"/>
</dbReference>
<comment type="cofactor">
    <cofactor evidence="1">
        <name>[4Fe-4S] cluster</name>
        <dbReference type="ChEBI" id="CHEBI:49883"/>
    </cofactor>
</comment>
<name>A0A844GIL8_9FIRM</name>
<dbReference type="GO" id="GO:0003824">
    <property type="term" value="F:catalytic activity"/>
    <property type="evidence" value="ECO:0007669"/>
    <property type="project" value="InterPro"/>
</dbReference>
<dbReference type="PANTHER" id="PTHR11135:SF1">
    <property type="entry name" value="PROTEIN YHCC"/>
    <property type="match status" value="1"/>
</dbReference>
<dbReference type="SFLD" id="SFLDS00029">
    <property type="entry name" value="Radical_SAM"/>
    <property type="match status" value="1"/>
</dbReference>
<keyword evidence="2" id="KW-0004">4Fe-4S</keyword>
<dbReference type="InterPro" id="IPR039661">
    <property type="entry name" value="ELP3"/>
</dbReference>
<dbReference type="PROSITE" id="PS51918">
    <property type="entry name" value="RADICAL_SAM"/>
    <property type="match status" value="1"/>
</dbReference>
<gene>
    <name evidence="8" type="ORF">GKZ57_02360</name>
</gene>
<feature type="domain" description="Radical SAM core" evidence="7">
    <location>
        <begin position="19"/>
        <end position="260"/>
    </location>
</feature>
<dbReference type="Gene3D" id="3.80.30.20">
    <property type="entry name" value="tm_1862 like domain"/>
    <property type="match status" value="1"/>
</dbReference>
<dbReference type="InterPro" id="IPR006638">
    <property type="entry name" value="Elp3/MiaA/NifB-like_rSAM"/>
</dbReference>
<evidence type="ECO:0000256" key="5">
    <source>
        <dbReference type="ARBA" id="ARBA00023004"/>
    </source>
</evidence>
<evidence type="ECO:0000256" key="3">
    <source>
        <dbReference type="ARBA" id="ARBA00022691"/>
    </source>
</evidence>
<keyword evidence="5" id="KW-0408">Iron</keyword>
<dbReference type="SFLD" id="SFLDG01091">
    <property type="entry name" value="uncharacterized_CHP01210-like"/>
    <property type="match status" value="1"/>
</dbReference>
<evidence type="ECO:0000256" key="1">
    <source>
        <dbReference type="ARBA" id="ARBA00001966"/>
    </source>
</evidence>
<dbReference type="NCBIfam" id="TIGR01212">
    <property type="entry name" value="TIGR01212 family radical SAM protein"/>
    <property type="match status" value="1"/>
</dbReference>
<dbReference type="Proteomes" id="UP000437824">
    <property type="component" value="Unassembled WGS sequence"/>
</dbReference>
<proteinExistence type="predicted"/>
<keyword evidence="3" id="KW-0949">S-adenosyl-L-methionine</keyword>
<dbReference type="InterPro" id="IPR023404">
    <property type="entry name" value="rSAM_horseshoe"/>
</dbReference>
<accession>A0A844GIL8</accession>
<dbReference type="SMART" id="SM00729">
    <property type="entry name" value="Elp3"/>
    <property type="match status" value="1"/>
</dbReference>
<dbReference type="Pfam" id="PF16199">
    <property type="entry name" value="Radical_SAM_C"/>
    <property type="match status" value="1"/>
</dbReference>
<dbReference type="PANTHER" id="PTHR11135">
    <property type="entry name" value="HISTONE ACETYLTRANSFERASE-RELATED"/>
    <property type="match status" value="1"/>
</dbReference>
<sequence length="309" mass="35300">MRKWGEKPYHSLDHMLRERFGEKVYKVTLNGGMSCPNRDGNLGTRGCIFCSAGGSGDFAADACLSVTEQIDSQIAILSQKRPIRKYIAYFQAYTNTYAPVDYLEKIFTEAISHPSVVALSIGTRPDCLEPEKLELLSRLNKRKPVWIELGLQTIHESTAAYIRRGYPLSCFEDAVRRLRQENIEVIVHTILGLPGEDRQAILETMNYLNHMDIQGIKLQLLHVLRGTDLAADYEKGLFKTYEREEYLALLIDCLEHLDPDIVIHRITGDGPRDLLIAPLWASRKREVLNLLHHRMKEEQSFQGKALMCE</sequence>
<evidence type="ECO:0000313" key="8">
    <source>
        <dbReference type="EMBL" id="MTD60137.1"/>
    </source>
</evidence>
<dbReference type="GO" id="GO:0051539">
    <property type="term" value="F:4 iron, 4 sulfur cluster binding"/>
    <property type="evidence" value="ECO:0007669"/>
    <property type="project" value="UniProtKB-KW"/>
</dbReference>
<evidence type="ECO:0000256" key="6">
    <source>
        <dbReference type="ARBA" id="ARBA00023014"/>
    </source>
</evidence>
<evidence type="ECO:0000256" key="4">
    <source>
        <dbReference type="ARBA" id="ARBA00022723"/>
    </source>
</evidence>
<evidence type="ECO:0000313" key="9">
    <source>
        <dbReference type="Proteomes" id="UP000437824"/>
    </source>
</evidence>